<gene>
    <name evidence="3" type="ORF">BJ508DRAFT_413150</name>
</gene>
<keyword evidence="2" id="KW-0472">Membrane</keyword>
<evidence type="ECO:0000313" key="4">
    <source>
        <dbReference type="Proteomes" id="UP000275078"/>
    </source>
</evidence>
<sequence length="104" mass="11714">MLISVESFSSAVGVVSKVFLFLSLICILPAACAVLFDLGLWVVEALRGRRSQAAQDEREDSSRLLANEKEKDEEGFRDTEAATKEDIDDDDGHVRRRNNLEKDW</sequence>
<evidence type="ECO:0000256" key="1">
    <source>
        <dbReference type="SAM" id="MobiDB-lite"/>
    </source>
</evidence>
<reference evidence="3 4" key="1">
    <citation type="journal article" date="2018" name="Nat. Ecol. Evol.">
        <title>Pezizomycetes genomes reveal the molecular basis of ectomycorrhizal truffle lifestyle.</title>
        <authorList>
            <person name="Murat C."/>
            <person name="Payen T."/>
            <person name="Noel B."/>
            <person name="Kuo A."/>
            <person name="Morin E."/>
            <person name="Chen J."/>
            <person name="Kohler A."/>
            <person name="Krizsan K."/>
            <person name="Balestrini R."/>
            <person name="Da Silva C."/>
            <person name="Montanini B."/>
            <person name="Hainaut M."/>
            <person name="Levati E."/>
            <person name="Barry K.W."/>
            <person name="Belfiori B."/>
            <person name="Cichocki N."/>
            <person name="Clum A."/>
            <person name="Dockter R.B."/>
            <person name="Fauchery L."/>
            <person name="Guy J."/>
            <person name="Iotti M."/>
            <person name="Le Tacon F."/>
            <person name="Lindquist E.A."/>
            <person name="Lipzen A."/>
            <person name="Malagnac F."/>
            <person name="Mello A."/>
            <person name="Molinier V."/>
            <person name="Miyauchi S."/>
            <person name="Poulain J."/>
            <person name="Riccioni C."/>
            <person name="Rubini A."/>
            <person name="Sitrit Y."/>
            <person name="Splivallo R."/>
            <person name="Traeger S."/>
            <person name="Wang M."/>
            <person name="Zifcakova L."/>
            <person name="Wipf D."/>
            <person name="Zambonelli A."/>
            <person name="Paolocci F."/>
            <person name="Nowrousian M."/>
            <person name="Ottonello S."/>
            <person name="Baldrian P."/>
            <person name="Spatafora J.W."/>
            <person name="Henrissat B."/>
            <person name="Nagy L.G."/>
            <person name="Aury J.M."/>
            <person name="Wincker P."/>
            <person name="Grigoriev I.V."/>
            <person name="Bonfante P."/>
            <person name="Martin F.M."/>
        </authorList>
    </citation>
    <scope>NUCLEOTIDE SEQUENCE [LARGE SCALE GENOMIC DNA]</scope>
    <source>
        <strain evidence="3 4">RN42</strain>
    </source>
</reference>
<dbReference type="Proteomes" id="UP000275078">
    <property type="component" value="Unassembled WGS sequence"/>
</dbReference>
<keyword evidence="4" id="KW-1185">Reference proteome</keyword>
<accession>A0A3N4ICI1</accession>
<feature type="compositionally biased region" description="Basic and acidic residues" evidence="1">
    <location>
        <begin position="60"/>
        <end position="85"/>
    </location>
</feature>
<dbReference type="AlphaFoldDB" id="A0A3N4ICI1"/>
<protein>
    <recommendedName>
        <fullName evidence="5">Transmembrane protein</fullName>
    </recommendedName>
</protein>
<evidence type="ECO:0000256" key="2">
    <source>
        <dbReference type="SAM" id="Phobius"/>
    </source>
</evidence>
<organism evidence="3 4">
    <name type="scientific">Ascobolus immersus RN42</name>
    <dbReference type="NCBI Taxonomy" id="1160509"/>
    <lineage>
        <taxon>Eukaryota</taxon>
        <taxon>Fungi</taxon>
        <taxon>Dikarya</taxon>
        <taxon>Ascomycota</taxon>
        <taxon>Pezizomycotina</taxon>
        <taxon>Pezizomycetes</taxon>
        <taxon>Pezizales</taxon>
        <taxon>Ascobolaceae</taxon>
        <taxon>Ascobolus</taxon>
    </lineage>
</organism>
<keyword evidence="2" id="KW-0812">Transmembrane</keyword>
<keyword evidence="2" id="KW-1133">Transmembrane helix</keyword>
<proteinExistence type="predicted"/>
<feature type="region of interest" description="Disordered" evidence="1">
    <location>
        <begin position="49"/>
        <end position="104"/>
    </location>
</feature>
<dbReference type="EMBL" id="ML119662">
    <property type="protein sequence ID" value="RPA83813.1"/>
    <property type="molecule type" value="Genomic_DNA"/>
</dbReference>
<evidence type="ECO:0000313" key="3">
    <source>
        <dbReference type="EMBL" id="RPA83813.1"/>
    </source>
</evidence>
<evidence type="ECO:0008006" key="5">
    <source>
        <dbReference type="Google" id="ProtNLM"/>
    </source>
</evidence>
<feature type="transmembrane region" description="Helical" evidence="2">
    <location>
        <begin position="20"/>
        <end position="43"/>
    </location>
</feature>
<name>A0A3N4ICI1_ASCIM</name>